<comment type="subcellular location">
    <subcellularLocation>
        <location evidence="1">Cell inner membrane</location>
    </subcellularLocation>
</comment>
<gene>
    <name evidence="8" type="ORF">COW11_03855</name>
</gene>
<keyword evidence="5 7" id="KW-0472">Membrane</keyword>
<protein>
    <recommendedName>
        <fullName evidence="10">Lipid A biosynthesis acyltransferase</fullName>
    </recommendedName>
</protein>
<dbReference type="Pfam" id="PF03279">
    <property type="entry name" value="Lip_A_acyltrans"/>
    <property type="match status" value="1"/>
</dbReference>
<keyword evidence="6" id="KW-0012">Acyltransferase</keyword>
<sequence>MSQRPRNISSSSGKIKRQCMKHAIRRRFVYVAVRIVSTVFFLLPLKIAVILGGKLGVLIFFLLAKHRLVTIENLKAAFRGQKTDNQIKKIAKQVFQNTGKSAAEFINLPKINSSNIDRLVKAQGLEKIDHALLAGNGAIVLSCHFGNWELSAAYFGLKGYTVNVVFRPSRDPRYDGIVNSVRRSKNINIIPRENSFKRIISILKSNQIVGILPDQDIDSIDGVFVNFFNKSAYTPTGPVALAMVTKSPMFFAFCIRENGTHKIVIEGPIELELTGDKEKDLLVNTQKWSDIAERYIRQYPEQWMWFHRRWKTQKHD</sequence>
<dbReference type="AlphaFoldDB" id="A0A2J0LEP5"/>
<evidence type="ECO:0000256" key="4">
    <source>
        <dbReference type="ARBA" id="ARBA00022679"/>
    </source>
</evidence>
<dbReference type="GO" id="GO:0016746">
    <property type="term" value="F:acyltransferase activity"/>
    <property type="evidence" value="ECO:0007669"/>
    <property type="project" value="UniProtKB-KW"/>
</dbReference>
<evidence type="ECO:0000256" key="7">
    <source>
        <dbReference type="SAM" id="Phobius"/>
    </source>
</evidence>
<reference evidence="8 9" key="1">
    <citation type="submission" date="2017-09" db="EMBL/GenBank/DDBJ databases">
        <title>Depth-based differentiation of microbial function through sediment-hosted aquifers and enrichment of novel symbionts in the deep terrestrial subsurface.</title>
        <authorList>
            <person name="Probst A.J."/>
            <person name="Ladd B."/>
            <person name="Jarett J.K."/>
            <person name="Geller-Mcgrath D.E."/>
            <person name="Sieber C.M."/>
            <person name="Emerson J.B."/>
            <person name="Anantharaman K."/>
            <person name="Thomas B.C."/>
            <person name="Malmstrom R."/>
            <person name="Stieglmeier M."/>
            <person name="Klingl A."/>
            <person name="Woyke T."/>
            <person name="Ryan C.M."/>
            <person name="Banfield J.F."/>
        </authorList>
    </citation>
    <scope>NUCLEOTIDE SEQUENCE [LARGE SCALE GENOMIC DNA]</scope>
    <source>
        <strain evidence="8">CG12_big_fil_rev_8_21_14_0_65_43_15</strain>
    </source>
</reference>
<keyword evidence="7" id="KW-1133">Transmembrane helix</keyword>
<dbReference type="PIRSF" id="PIRSF026649">
    <property type="entry name" value="MsbB"/>
    <property type="match status" value="1"/>
</dbReference>
<evidence type="ECO:0000256" key="5">
    <source>
        <dbReference type="ARBA" id="ARBA00023136"/>
    </source>
</evidence>
<evidence type="ECO:0000313" key="9">
    <source>
        <dbReference type="Proteomes" id="UP000231267"/>
    </source>
</evidence>
<dbReference type="EMBL" id="PFGP01000093">
    <property type="protein sequence ID" value="PIW66318.1"/>
    <property type="molecule type" value="Genomic_DNA"/>
</dbReference>
<name>A0A2J0LEP5_9BACT</name>
<evidence type="ECO:0000313" key="8">
    <source>
        <dbReference type="EMBL" id="PIW66318.1"/>
    </source>
</evidence>
<dbReference type="Proteomes" id="UP000231267">
    <property type="component" value="Unassembled WGS sequence"/>
</dbReference>
<dbReference type="InterPro" id="IPR004960">
    <property type="entry name" value="LipA_acyltrans"/>
</dbReference>
<proteinExistence type="predicted"/>
<keyword evidence="3" id="KW-0997">Cell inner membrane</keyword>
<organism evidence="8 9">
    <name type="scientific">Candidatus Taenaricola geysiri</name>
    <dbReference type="NCBI Taxonomy" id="1974752"/>
    <lineage>
        <taxon>Bacteria</taxon>
        <taxon>Pseudomonadati</taxon>
        <taxon>Candidatus Omnitrophota</taxon>
        <taxon>Candidatus Taenaricola</taxon>
    </lineage>
</organism>
<evidence type="ECO:0000256" key="2">
    <source>
        <dbReference type="ARBA" id="ARBA00022475"/>
    </source>
</evidence>
<comment type="caution">
    <text evidence="8">The sequence shown here is derived from an EMBL/GenBank/DDBJ whole genome shotgun (WGS) entry which is preliminary data.</text>
</comment>
<keyword evidence="4" id="KW-0808">Transferase</keyword>
<accession>A0A2J0LEP5</accession>
<dbReference type="CDD" id="cd07984">
    <property type="entry name" value="LPLAT_LABLAT-like"/>
    <property type="match status" value="1"/>
</dbReference>
<feature type="transmembrane region" description="Helical" evidence="7">
    <location>
        <begin position="24"/>
        <end position="41"/>
    </location>
</feature>
<keyword evidence="2" id="KW-1003">Cell membrane</keyword>
<dbReference type="GO" id="GO:0009247">
    <property type="term" value="P:glycolipid biosynthetic process"/>
    <property type="evidence" value="ECO:0007669"/>
    <property type="project" value="UniProtKB-ARBA"/>
</dbReference>
<evidence type="ECO:0000256" key="6">
    <source>
        <dbReference type="ARBA" id="ARBA00023315"/>
    </source>
</evidence>
<dbReference type="PANTHER" id="PTHR30606:SF10">
    <property type="entry name" value="PHOSPHATIDYLINOSITOL MANNOSIDE ACYLTRANSFERASE"/>
    <property type="match status" value="1"/>
</dbReference>
<evidence type="ECO:0008006" key="10">
    <source>
        <dbReference type="Google" id="ProtNLM"/>
    </source>
</evidence>
<keyword evidence="7" id="KW-0812">Transmembrane</keyword>
<evidence type="ECO:0000256" key="3">
    <source>
        <dbReference type="ARBA" id="ARBA00022519"/>
    </source>
</evidence>
<dbReference type="GO" id="GO:0005886">
    <property type="term" value="C:plasma membrane"/>
    <property type="evidence" value="ECO:0007669"/>
    <property type="project" value="UniProtKB-SubCell"/>
</dbReference>
<evidence type="ECO:0000256" key="1">
    <source>
        <dbReference type="ARBA" id="ARBA00004533"/>
    </source>
</evidence>
<dbReference type="PANTHER" id="PTHR30606">
    <property type="entry name" value="LIPID A BIOSYNTHESIS LAUROYL ACYLTRANSFERASE"/>
    <property type="match status" value="1"/>
</dbReference>